<dbReference type="InterPro" id="IPR018197">
    <property type="entry name" value="Glycerate_kinase_RE-like"/>
</dbReference>
<organism evidence="5 6">
    <name type="scientific">Georgenia wutianyii</name>
    <dbReference type="NCBI Taxonomy" id="2585135"/>
    <lineage>
        <taxon>Bacteria</taxon>
        <taxon>Bacillati</taxon>
        <taxon>Actinomycetota</taxon>
        <taxon>Actinomycetes</taxon>
        <taxon>Micrococcales</taxon>
        <taxon>Bogoriellaceae</taxon>
        <taxon>Georgenia</taxon>
    </lineage>
</organism>
<evidence type="ECO:0000256" key="2">
    <source>
        <dbReference type="ARBA" id="ARBA00022679"/>
    </source>
</evidence>
<evidence type="ECO:0000313" key="5">
    <source>
        <dbReference type="EMBL" id="QDB79913.1"/>
    </source>
</evidence>
<sequence length="389" mass="39222">MLVRQQVVAAPDSFKGSLTAREAAEAMVRGARCALGPGASVSAVPMADGGEGTLDALLAAWDGREHHVEVHDALGRRRTARYGLSADSRTAVIEAAEANGLPHVRDVPPRPLHADSAGVGELARAALDAGAEEVLLCIGGSATTDGGAGVLRALGARFLDAAGNPVPPGGGGLAAIERIELDDLHPRARRVRWRIAVDVDNPLVGRRGAAAVFGPQKGAGPDDVATLDAGLAHLAGRLARATGVPERWLRETPGTGAAGGLPAALCAVLGAQVLPGSRLVADAVDLRAALAGADIVLTGEGSLDGQSLHGKVVDRVRECAPEGAAVVVLAGRVALTAQEVAAAGLTAAVSIAPGPATEEELRADAAPLLAEAAESVCRLLAHRPAESDR</sequence>
<dbReference type="NCBIfam" id="TIGR00045">
    <property type="entry name" value="glycerate kinase"/>
    <property type="match status" value="1"/>
</dbReference>
<dbReference type="InterPro" id="IPR018193">
    <property type="entry name" value="Glyc_kinase_flavodox-like_fold"/>
</dbReference>
<name>A0ABX5VR43_9MICO</name>
<dbReference type="Pfam" id="PF02595">
    <property type="entry name" value="Gly_kinase"/>
    <property type="match status" value="1"/>
</dbReference>
<protein>
    <submittedName>
        <fullName evidence="5">Glycerate kinase</fullName>
    </submittedName>
</protein>
<dbReference type="Gene3D" id="3.90.1510.10">
    <property type="entry name" value="Glycerate kinase, domain 2"/>
    <property type="match status" value="1"/>
</dbReference>
<dbReference type="Proteomes" id="UP000313948">
    <property type="component" value="Chromosome"/>
</dbReference>
<evidence type="ECO:0000256" key="1">
    <source>
        <dbReference type="ARBA" id="ARBA00006284"/>
    </source>
</evidence>
<proteinExistence type="inferred from homology"/>
<dbReference type="InterPro" id="IPR004381">
    <property type="entry name" value="Glycerate_kinase"/>
</dbReference>
<keyword evidence="3 4" id="KW-0418">Kinase</keyword>
<evidence type="ECO:0000313" key="6">
    <source>
        <dbReference type="Proteomes" id="UP000313948"/>
    </source>
</evidence>
<dbReference type="PANTHER" id="PTHR21599">
    <property type="entry name" value="GLYCERATE KINASE"/>
    <property type="match status" value="1"/>
</dbReference>
<gene>
    <name evidence="5" type="ORF">FE251_11405</name>
</gene>
<evidence type="ECO:0000256" key="4">
    <source>
        <dbReference type="PIRNR" id="PIRNR006078"/>
    </source>
</evidence>
<dbReference type="GO" id="GO:0016301">
    <property type="term" value="F:kinase activity"/>
    <property type="evidence" value="ECO:0007669"/>
    <property type="project" value="UniProtKB-KW"/>
</dbReference>
<dbReference type="PANTHER" id="PTHR21599:SF0">
    <property type="entry name" value="GLYCERATE KINASE"/>
    <property type="match status" value="1"/>
</dbReference>
<keyword evidence="2 4" id="KW-0808">Transferase</keyword>
<accession>A0ABX5VR43</accession>
<dbReference type="InterPro" id="IPR036129">
    <property type="entry name" value="Glycerate_kinase_sf"/>
</dbReference>
<dbReference type="SUPFAM" id="SSF110738">
    <property type="entry name" value="Glycerate kinase I"/>
    <property type="match status" value="1"/>
</dbReference>
<reference evidence="5 6" key="1">
    <citation type="submission" date="2019-05" db="EMBL/GenBank/DDBJ databases">
        <title>Georgenia *** sp. nov., and Georgenia *** sp. nov., isolated from the intestinal contents of plateau pika (Ochotona curzoniae) in the Qinghai-Tibet plateau of China.</title>
        <authorList>
            <person name="Tian Z."/>
        </authorList>
    </citation>
    <scope>NUCLEOTIDE SEQUENCE [LARGE SCALE GENOMIC DNA]</scope>
    <source>
        <strain evidence="5 6">Z294</strain>
    </source>
</reference>
<dbReference type="EMBL" id="CP040899">
    <property type="protein sequence ID" value="QDB79913.1"/>
    <property type="molecule type" value="Genomic_DNA"/>
</dbReference>
<keyword evidence="6" id="KW-1185">Reference proteome</keyword>
<dbReference type="PIRSF" id="PIRSF006078">
    <property type="entry name" value="GlxK"/>
    <property type="match status" value="1"/>
</dbReference>
<comment type="similarity">
    <text evidence="1 4">Belongs to the glycerate kinase type-1 family.</text>
</comment>
<dbReference type="Gene3D" id="3.40.50.10350">
    <property type="entry name" value="Glycerate kinase, domain 1"/>
    <property type="match status" value="1"/>
</dbReference>
<evidence type="ECO:0000256" key="3">
    <source>
        <dbReference type="ARBA" id="ARBA00022777"/>
    </source>
</evidence>